<dbReference type="InterPro" id="IPR007863">
    <property type="entry name" value="Peptidase_M16_C"/>
</dbReference>
<feature type="domain" description="Peptidase M16 C-terminal" evidence="5">
    <location>
        <begin position="227"/>
        <end position="405"/>
    </location>
</feature>
<accession>A0A517YT98</accession>
<dbReference type="OrthoDB" id="9811314at2"/>
<dbReference type="KEGG" id="pcor:KS4_14960"/>
<comment type="similarity">
    <text evidence="1">Belongs to the peptidase M16 family.</text>
</comment>
<feature type="compositionally biased region" description="Low complexity" evidence="2">
    <location>
        <begin position="33"/>
        <end position="44"/>
    </location>
</feature>
<feature type="region of interest" description="Disordered" evidence="2">
    <location>
        <begin position="30"/>
        <end position="49"/>
    </location>
</feature>
<gene>
    <name evidence="6" type="primary">ptrA_2</name>
    <name evidence="6" type="ORF">KS4_14960</name>
</gene>
<evidence type="ECO:0000259" key="5">
    <source>
        <dbReference type="Pfam" id="PF05193"/>
    </source>
</evidence>
<sequence precursor="true">MTIRLSTSILLIVLTAYSLISCTAATDPIDKPASASNKTKSTSAHPLEKDNGLRVLQNRQDRLIVELPNRMIVIAQEVPTAPVISVQTWIKTGSVYEQEHVGAGLSHFLEHLLSGGTTATRPESESSAILGSMGAQTNAATSLDTVRYYINTTNQHTETAIDLLSDWMQNSSITDEEYARERDVIQREFDMGKGEPSRIMWKLSQKVRYEHHPAKHPTIGYIDEFLKISRDEIYDFYKRMYVPNNMVFVVVGDIDKDKVVEQITNLWRDQPTGQLPEIKLPIEQEITGPKSSTGYADIQRTQIRLMWPGTQLTEPGDYELDLLAKILGQGESSRLVQTIRDQDKLVTSISAYNASFPWGKGFFGVDAEIASEEIAHDQIKQAILDQITLLRDQPVTDEELARAKRLVLSSVLQSNQTAQGIASTIASDTIGSGDPDYLQKYATKIQSLTQSDIQNAAQRFLNDNRLILVTLEPQKGEAPNDLARDEVKDEKLAGIEFEPVDLDNSSVINEMIANFAKASNDVNPIEVDKPVHYTLDNGLRVIVQRSTVVPAVSMNMYWKGGLLAEKQGEEGIANAAAMMLTRGTTSMTSLELSNTIENLGAGIGAASGRNTSYITSSALKEDWKQVMSILADVVLNPTFPEEEWLKLQPRLLAAIDGETNSWSGELRESFRKTYFGDYPWAYSTLGRKDVVEQLNSDKLKQYHINHLGASNTVLAVVGDVRPEEIKAEIEKLFSDLPADSAIAFEPKTPQTPQAEVKQFATQKPLAAVQIGFGPGITRDNPDYAALQVLSRVMSDFPSGWLEQQLRGKGPGLVYAVGAGNVTGLVPGYMTILFNTSAQQAPEAIRRTMSVVNRAKQGDFPKADIDRAIQKVLTDEFMSKQSNGSLATEAALDDLYGVNDPGAKRFMEDVTSMNADKLREIAQKYLNNPVVVVITDQKIPQELLDEAATIKVEQQVKQ</sequence>
<dbReference type="GO" id="GO:0046872">
    <property type="term" value="F:metal ion binding"/>
    <property type="evidence" value="ECO:0007669"/>
    <property type="project" value="InterPro"/>
</dbReference>
<dbReference type="EMBL" id="CP036425">
    <property type="protein sequence ID" value="QDU33448.1"/>
    <property type="molecule type" value="Genomic_DNA"/>
</dbReference>
<protein>
    <submittedName>
        <fullName evidence="6">Protease 3</fullName>
        <ecNumber evidence="6">3.4.24.55</ecNumber>
    </submittedName>
</protein>
<dbReference type="AlphaFoldDB" id="A0A517YT98"/>
<keyword evidence="6" id="KW-0378">Hydrolase</keyword>
<evidence type="ECO:0000256" key="3">
    <source>
        <dbReference type="SAM" id="SignalP"/>
    </source>
</evidence>
<proteinExistence type="inferred from homology"/>
<dbReference type="RefSeq" id="WP_145076487.1">
    <property type="nucleotide sequence ID" value="NZ_CP036425.1"/>
</dbReference>
<dbReference type="PANTHER" id="PTHR11851:SF49">
    <property type="entry name" value="MITOCHONDRIAL-PROCESSING PEPTIDASE SUBUNIT ALPHA"/>
    <property type="match status" value="1"/>
</dbReference>
<dbReference type="Pfam" id="PF05193">
    <property type="entry name" value="Peptidase_M16_C"/>
    <property type="match status" value="2"/>
</dbReference>
<feature type="chain" id="PRO_5022024562" evidence="3">
    <location>
        <begin position="27"/>
        <end position="957"/>
    </location>
</feature>
<feature type="domain" description="Peptidase M16 N-terminal" evidence="4">
    <location>
        <begin position="73"/>
        <end position="218"/>
    </location>
</feature>
<feature type="domain" description="Peptidase M16 N-terminal" evidence="4">
    <location>
        <begin position="540"/>
        <end position="646"/>
    </location>
</feature>
<dbReference type="InterPro" id="IPR011765">
    <property type="entry name" value="Pept_M16_N"/>
</dbReference>
<evidence type="ECO:0000256" key="1">
    <source>
        <dbReference type="ARBA" id="ARBA00007261"/>
    </source>
</evidence>
<feature type="signal peptide" evidence="3">
    <location>
        <begin position="1"/>
        <end position="26"/>
    </location>
</feature>
<keyword evidence="6" id="KW-0645">Protease</keyword>
<keyword evidence="3" id="KW-0732">Signal</keyword>
<dbReference type="InterPro" id="IPR050361">
    <property type="entry name" value="MPP/UQCRC_Complex"/>
</dbReference>
<reference evidence="6 7" key="1">
    <citation type="submission" date="2019-02" db="EMBL/GenBank/DDBJ databases">
        <title>Deep-cultivation of Planctomycetes and their phenomic and genomic characterization uncovers novel biology.</title>
        <authorList>
            <person name="Wiegand S."/>
            <person name="Jogler M."/>
            <person name="Boedeker C."/>
            <person name="Pinto D."/>
            <person name="Vollmers J."/>
            <person name="Rivas-Marin E."/>
            <person name="Kohn T."/>
            <person name="Peeters S.H."/>
            <person name="Heuer A."/>
            <person name="Rast P."/>
            <person name="Oberbeckmann S."/>
            <person name="Bunk B."/>
            <person name="Jeske O."/>
            <person name="Meyerdierks A."/>
            <person name="Storesund J.E."/>
            <person name="Kallscheuer N."/>
            <person name="Luecker S."/>
            <person name="Lage O.M."/>
            <person name="Pohl T."/>
            <person name="Merkel B.J."/>
            <person name="Hornburger P."/>
            <person name="Mueller R.-W."/>
            <person name="Bruemmer F."/>
            <person name="Labrenz M."/>
            <person name="Spormann A.M."/>
            <person name="Op den Camp H."/>
            <person name="Overmann J."/>
            <person name="Amann R."/>
            <person name="Jetten M.S.M."/>
            <person name="Mascher T."/>
            <person name="Medema M.H."/>
            <person name="Devos D.P."/>
            <person name="Kaster A.-K."/>
            <person name="Ovreas L."/>
            <person name="Rohde M."/>
            <person name="Galperin M.Y."/>
            <person name="Jogler C."/>
        </authorList>
    </citation>
    <scope>NUCLEOTIDE SEQUENCE [LARGE SCALE GENOMIC DNA]</scope>
    <source>
        <strain evidence="6 7">KS4</strain>
    </source>
</reference>
<evidence type="ECO:0000313" key="6">
    <source>
        <dbReference type="EMBL" id="QDU33448.1"/>
    </source>
</evidence>
<dbReference type="PANTHER" id="PTHR11851">
    <property type="entry name" value="METALLOPROTEASE"/>
    <property type="match status" value="1"/>
</dbReference>
<keyword evidence="7" id="KW-1185">Reference proteome</keyword>
<dbReference type="GO" id="GO:0004222">
    <property type="term" value="F:metalloendopeptidase activity"/>
    <property type="evidence" value="ECO:0007669"/>
    <property type="project" value="UniProtKB-EC"/>
</dbReference>
<dbReference type="GO" id="GO:0006508">
    <property type="term" value="P:proteolysis"/>
    <property type="evidence" value="ECO:0007669"/>
    <property type="project" value="UniProtKB-KW"/>
</dbReference>
<name>A0A517YT98_9BACT</name>
<dbReference type="EC" id="3.4.24.55" evidence="6"/>
<dbReference type="Gene3D" id="3.30.830.10">
    <property type="entry name" value="Metalloenzyme, LuxS/M16 peptidase-like"/>
    <property type="match status" value="4"/>
</dbReference>
<organism evidence="6 7">
    <name type="scientific">Poriferisphaera corsica</name>
    <dbReference type="NCBI Taxonomy" id="2528020"/>
    <lineage>
        <taxon>Bacteria</taxon>
        <taxon>Pseudomonadati</taxon>
        <taxon>Planctomycetota</taxon>
        <taxon>Phycisphaerae</taxon>
        <taxon>Phycisphaerales</taxon>
        <taxon>Phycisphaeraceae</taxon>
        <taxon>Poriferisphaera</taxon>
    </lineage>
</organism>
<dbReference type="InterPro" id="IPR011249">
    <property type="entry name" value="Metalloenz_LuxS/M16"/>
</dbReference>
<dbReference type="Pfam" id="PF00675">
    <property type="entry name" value="Peptidase_M16"/>
    <property type="match status" value="2"/>
</dbReference>
<evidence type="ECO:0000313" key="7">
    <source>
        <dbReference type="Proteomes" id="UP000317369"/>
    </source>
</evidence>
<dbReference type="Proteomes" id="UP000317369">
    <property type="component" value="Chromosome"/>
</dbReference>
<evidence type="ECO:0000256" key="2">
    <source>
        <dbReference type="SAM" id="MobiDB-lite"/>
    </source>
</evidence>
<evidence type="ECO:0000259" key="4">
    <source>
        <dbReference type="Pfam" id="PF00675"/>
    </source>
</evidence>
<dbReference type="PROSITE" id="PS51257">
    <property type="entry name" value="PROKAR_LIPOPROTEIN"/>
    <property type="match status" value="1"/>
</dbReference>
<dbReference type="SUPFAM" id="SSF63411">
    <property type="entry name" value="LuxS/MPP-like metallohydrolase"/>
    <property type="match status" value="4"/>
</dbReference>
<feature type="domain" description="Peptidase M16 C-terminal" evidence="5">
    <location>
        <begin position="694"/>
        <end position="870"/>
    </location>
</feature>